<dbReference type="OrthoDB" id="5239553at2759"/>
<feature type="region of interest" description="Disordered" evidence="1">
    <location>
        <begin position="181"/>
        <end position="218"/>
    </location>
</feature>
<keyword evidence="2" id="KW-0812">Transmembrane</keyword>
<evidence type="ECO:0000256" key="1">
    <source>
        <dbReference type="SAM" id="MobiDB-lite"/>
    </source>
</evidence>
<gene>
    <name evidence="3" type="ORF">EJ02DRAFT_423665</name>
</gene>
<name>A0A6A5SMA3_9PLEO</name>
<accession>A0A6A5SMA3</accession>
<evidence type="ECO:0000256" key="2">
    <source>
        <dbReference type="SAM" id="Phobius"/>
    </source>
</evidence>
<evidence type="ECO:0000313" key="3">
    <source>
        <dbReference type="EMBL" id="KAF1940820.1"/>
    </source>
</evidence>
<keyword evidence="2" id="KW-0472">Membrane</keyword>
<feature type="transmembrane region" description="Helical" evidence="2">
    <location>
        <begin position="20"/>
        <end position="49"/>
    </location>
</feature>
<keyword evidence="2" id="KW-1133">Transmembrane helix</keyword>
<dbReference type="Proteomes" id="UP000800038">
    <property type="component" value="Unassembled WGS sequence"/>
</dbReference>
<sequence>MTEPQTRPLGQQMLRAFGLFQILTTLPTMLILGFCAWEQLFFTYGGYYYFLYGPLNMPLLFPPRAPTTYLNSAESMTALMAAGITFIVYVQRKALVTTFQTLLFESIKSTLATGLWLWLILDSAFGPWKYHRYEHVPQEEVDRRVKRAALSILLMIVFFYPPLGYAYMVWRANGGIEELSAGSEERSDRAERTPLLAQESDRAERTPLLAQESGRTLG</sequence>
<dbReference type="AlphaFoldDB" id="A0A6A5SMA3"/>
<protein>
    <submittedName>
        <fullName evidence="3">Uncharacterized protein</fullName>
    </submittedName>
</protein>
<dbReference type="EMBL" id="ML976057">
    <property type="protein sequence ID" value="KAF1940820.1"/>
    <property type="molecule type" value="Genomic_DNA"/>
</dbReference>
<feature type="compositionally biased region" description="Basic and acidic residues" evidence="1">
    <location>
        <begin position="183"/>
        <end position="192"/>
    </location>
</feature>
<keyword evidence="4" id="KW-1185">Reference proteome</keyword>
<feature type="transmembrane region" description="Helical" evidence="2">
    <location>
        <begin position="111"/>
        <end position="128"/>
    </location>
</feature>
<reference evidence="3" key="1">
    <citation type="journal article" date="2020" name="Stud. Mycol.">
        <title>101 Dothideomycetes genomes: a test case for predicting lifestyles and emergence of pathogens.</title>
        <authorList>
            <person name="Haridas S."/>
            <person name="Albert R."/>
            <person name="Binder M."/>
            <person name="Bloem J."/>
            <person name="Labutti K."/>
            <person name="Salamov A."/>
            <person name="Andreopoulos B."/>
            <person name="Baker S."/>
            <person name="Barry K."/>
            <person name="Bills G."/>
            <person name="Bluhm B."/>
            <person name="Cannon C."/>
            <person name="Castanera R."/>
            <person name="Culley D."/>
            <person name="Daum C."/>
            <person name="Ezra D."/>
            <person name="Gonzalez J."/>
            <person name="Henrissat B."/>
            <person name="Kuo A."/>
            <person name="Liang C."/>
            <person name="Lipzen A."/>
            <person name="Lutzoni F."/>
            <person name="Magnuson J."/>
            <person name="Mondo S."/>
            <person name="Nolan M."/>
            <person name="Ohm R."/>
            <person name="Pangilinan J."/>
            <person name="Park H.-J."/>
            <person name="Ramirez L."/>
            <person name="Alfaro M."/>
            <person name="Sun H."/>
            <person name="Tritt A."/>
            <person name="Yoshinaga Y."/>
            <person name="Zwiers L.-H."/>
            <person name="Turgeon B."/>
            <person name="Goodwin S."/>
            <person name="Spatafora J."/>
            <person name="Crous P."/>
            <person name="Grigoriev I."/>
        </authorList>
    </citation>
    <scope>NUCLEOTIDE SEQUENCE</scope>
    <source>
        <strain evidence="3">CBS 161.51</strain>
    </source>
</reference>
<organism evidence="3 4">
    <name type="scientific">Clathrospora elynae</name>
    <dbReference type="NCBI Taxonomy" id="706981"/>
    <lineage>
        <taxon>Eukaryota</taxon>
        <taxon>Fungi</taxon>
        <taxon>Dikarya</taxon>
        <taxon>Ascomycota</taxon>
        <taxon>Pezizomycotina</taxon>
        <taxon>Dothideomycetes</taxon>
        <taxon>Pleosporomycetidae</taxon>
        <taxon>Pleosporales</taxon>
        <taxon>Diademaceae</taxon>
        <taxon>Clathrospora</taxon>
    </lineage>
</organism>
<feature type="transmembrane region" description="Helical" evidence="2">
    <location>
        <begin position="148"/>
        <end position="170"/>
    </location>
</feature>
<feature type="transmembrane region" description="Helical" evidence="2">
    <location>
        <begin position="69"/>
        <end position="90"/>
    </location>
</feature>
<evidence type="ECO:0000313" key="4">
    <source>
        <dbReference type="Proteomes" id="UP000800038"/>
    </source>
</evidence>
<proteinExistence type="predicted"/>